<dbReference type="GO" id="GO:0032259">
    <property type="term" value="P:methylation"/>
    <property type="evidence" value="ECO:0007669"/>
    <property type="project" value="UniProtKB-KW"/>
</dbReference>
<dbReference type="EMBL" id="PYXZ01000002">
    <property type="protein sequence ID" value="PUA81481.1"/>
    <property type="molecule type" value="Genomic_DNA"/>
</dbReference>
<name>A0A2R7YYQ4_9ACTN</name>
<dbReference type="Proteomes" id="UP000244867">
    <property type="component" value="Unassembled WGS sequence"/>
</dbReference>
<keyword evidence="2" id="KW-1185">Reference proteome</keyword>
<keyword evidence="1" id="KW-0489">Methyltransferase</keyword>
<organism evidence="1 2">
    <name type="scientific">Nocardioides currus</name>
    <dbReference type="NCBI Taxonomy" id="2133958"/>
    <lineage>
        <taxon>Bacteria</taxon>
        <taxon>Bacillati</taxon>
        <taxon>Actinomycetota</taxon>
        <taxon>Actinomycetes</taxon>
        <taxon>Propionibacteriales</taxon>
        <taxon>Nocardioidaceae</taxon>
        <taxon>Nocardioides</taxon>
    </lineage>
</organism>
<keyword evidence="1" id="KW-0808">Transferase</keyword>
<gene>
    <name evidence="1" type="ORF">C7S10_05195</name>
</gene>
<protein>
    <submittedName>
        <fullName evidence="1">SAM-dependent methyltransferase</fullName>
    </submittedName>
</protein>
<dbReference type="InterPro" id="IPR029063">
    <property type="entry name" value="SAM-dependent_MTases_sf"/>
</dbReference>
<evidence type="ECO:0000313" key="1">
    <source>
        <dbReference type="EMBL" id="PUA81481.1"/>
    </source>
</evidence>
<evidence type="ECO:0000313" key="2">
    <source>
        <dbReference type="Proteomes" id="UP000244867"/>
    </source>
</evidence>
<sequence>MAQMQESDYGAGRDYAYGSPHLTHARLTARIEEQLHDLVAGLLDRHDRCRVVEVGAGHGTFTAALLAAGATVTVTEMSGPSAEVLRERFADDPRIRVVHDPDGTAATELVAAGCEALVYVSVLHHIPDYLGAVGELVAVMPAGSAFYSTMDPTWYPARSRVTHATEQASYLAWRIAQGNLRRGLATRWRRLRHGFVETEASDMVEFHTVRDGVDQHALVGLLEEHFADAELDEYWSTQSRLLQRLGERTSMRCTFGITARHHR</sequence>
<dbReference type="OrthoDB" id="4617282at2"/>
<accession>A0A2R7YYQ4</accession>
<reference evidence="1 2" key="1">
    <citation type="submission" date="2018-03" db="EMBL/GenBank/DDBJ databases">
        <authorList>
            <person name="Keele B.F."/>
        </authorList>
    </citation>
    <scope>NUCLEOTIDE SEQUENCE [LARGE SCALE GENOMIC DNA]</scope>
    <source>
        <strain evidence="1 2">IB-3</strain>
    </source>
</reference>
<dbReference type="AlphaFoldDB" id="A0A2R7YYQ4"/>
<dbReference type="RefSeq" id="WP_108343988.1">
    <property type="nucleotide sequence ID" value="NZ_PYXZ01000002.1"/>
</dbReference>
<comment type="caution">
    <text evidence="1">The sequence shown here is derived from an EMBL/GenBank/DDBJ whole genome shotgun (WGS) entry which is preliminary data.</text>
</comment>
<proteinExistence type="predicted"/>
<dbReference type="Gene3D" id="3.40.50.150">
    <property type="entry name" value="Vaccinia Virus protein VP39"/>
    <property type="match status" value="1"/>
</dbReference>
<dbReference type="Pfam" id="PF13489">
    <property type="entry name" value="Methyltransf_23"/>
    <property type="match status" value="1"/>
</dbReference>
<dbReference type="GO" id="GO:0008168">
    <property type="term" value="F:methyltransferase activity"/>
    <property type="evidence" value="ECO:0007669"/>
    <property type="project" value="UniProtKB-KW"/>
</dbReference>
<dbReference type="SUPFAM" id="SSF53335">
    <property type="entry name" value="S-adenosyl-L-methionine-dependent methyltransferases"/>
    <property type="match status" value="1"/>
</dbReference>